<evidence type="ECO:0000259" key="3">
    <source>
        <dbReference type="SMART" id="SM00278"/>
    </source>
</evidence>
<dbReference type="GO" id="GO:0003677">
    <property type="term" value="F:DNA binding"/>
    <property type="evidence" value="ECO:0007669"/>
    <property type="project" value="InterPro"/>
</dbReference>
<dbReference type="STRING" id="926567.TheveDRAFT_0110"/>
<dbReference type="PANTHER" id="PTHR21180:SF9">
    <property type="entry name" value="TYPE II SECRETION SYSTEM PROTEIN K"/>
    <property type="match status" value="1"/>
</dbReference>
<dbReference type="Gene3D" id="1.10.150.320">
    <property type="entry name" value="Photosystem II 12 kDa extrinsic protein"/>
    <property type="match status" value="1"/>
</dbReference>
<keyword evidence="5" id="KW-1185">Reference proteome</keyword>
<dbReference type="GO" id="GO:0051536">
    <property type="term" value="F:iron-sulfur cluster binding"/>
    <property type="evidence" value="ECO:0007669"/>
    <property type="project" value="InterPro"/>
</dbReference>
<dbReference type="HOGENOM" id="CLU_033784_0_0_0"/>
<dbReference type="NCBIfam" id="TIGR03916">
    <property type="entry name" value="rSAM_link_UDG"/>
    <property type="match status" value="1"/>
</dbReference>
<dbReference type="InterPro" id="IPR010994">
    <property type="entry name" value="RuvA_2-like"/>
</dbReference>
<dbReference type="Proteomes" id="UP000005730">
    <property type="component" value="Chromosome"/>
</dbReference>
<dbReference type="Pfam" id="PF00633">
    <property type="entry name" value="HHH"/>
    <property type="match status" value="1"/>
</dbReference>
<protein>
    <submittedName>
        <fullName evidence="4">Putative DNA modification/repair radical SAM protein</fullName>
    </submittedName>
</protein>
<dbReference type="InterPro" id="IPR023874">
    <property type="entry name" value="DNA_rSAM_put"/>
</dbReference>
<keyword evidence="2" id="KW-0234">DNA repair</keyword>
<dbReference type="EMBL" id="CM001377">
    <property type="protein sequence ID" value="EHM09298.1"/>
    <property type="molecule type" value="Genomic_DNA"/>
</dbReference>
<dbReference type="InterPro" id="IPR058240">
    <property type="entry name" value="rSAM_sf"/>
</dbReference>
<dbReference type="InterPro" id="IPR007197">
    <property type="entry name" value="rSAM"/>
</dbReference>
<dbReference type="SUPFAM" id="SSF47781">
    <property type="entry name" value="RuvA domain 2-like"/>
    <property type="match status" value="1"/>
</dbReference>
<dbReference type="PANTHER" id="PTHR21180">
    <property type="entry name" value="ENDONUCLEASE/EXONUCLEASE/PHOSPHATASE FAMILY DOMAIN-CONTAINING PROTEIN 1"/>
    <property type="match status" value="1"/>
</dbReference>
<evidence type="ECO:0000313" key="5">
    <source>
        <dbReference type="Proteomes" id="UP000005730"/>
    </source>
</evidence>
<dbReference type="InterPro" id="IPR000445">
    <property type="entry name" value="HhH_motif"/>
</dbReference>
<dbReference type="eggNOG" id="COG4277">
    <property type="taxonomic scope" value="Bacteria"/>
</dbReference>
<dbReference type="SUPFAM" id="SSF102114">
    <property type="entry name" value="Radical SAM enzymes"/>
    <property type="match status" value="1"/>
</dbReference>
<gene>
    <name evidence="4" type="ORF">TheveDRAFT_0110</name>
</gene>
<dbReference type="GO" id="GO:0016787">
    <property type="term" value="F:hydrolase activity"/>
    <property type="evidence" value="ECO:0007669"/>
    <property type="project" value="UniProtKB-ARBA"/>
</dbReference>
<accession>H0UN19</accession>
<sequence length="392" mass="44127">MDRMEKLKILGESARFDASCAPFRERHSAGPVPGVWIAGPCRLLKVLMSNRCMYDCAYCVNRASAPVARASFEPRELAQVFGDMLRANLAEGLFLSSAVEVSPDRTMERMVEALRIIRHELMFKGYVHAKVIPGASSGLIRQLCSLATRVSVNLEVPRDDMLKLLAPQKEARAILGPMGEVASMGEELALRGALKGGHTTQIILGARDETDREVLSVSYALYRRFNLRRVYYSAYVPVNEDPRLPSSPPDRLRELRAYQGDFLIRLYGFTPRDMLGDQDFLERDLDPKTGWALRNYHLFPLDANRASLEELMKVPGIGPKGATAMVRARTKQNLRWEDLPRLGIRSWLPRFFLSFHGRGGIPPLDRPEAIRRLIIESRASSGRLFPGETEMA</sequence>
<keyword evidence="1" id="KW-0227">DNA damage</keyword>
<evidence type="ECO:0000256" key="1">
    <source>
        <dbReference type="ARBA" id="ARBA00022763"/>
    </source>
</evidence>
<organism evidence="4 5">
    <name type="scientific">Thermanaerovibrio velox DSM 12556</name>
    <dbReference type="NCBI Taxonomy" id="926567"/>
    <lineage>
        <taxon>Bacteria</taxon>
        <taxon>Thermotogati</taxon>
        <taxon>Synergistota</taxon>
        <taxon>Synergistia</taxon>
        <taxon>Synergistales</taxon>
        <taxon>Synergistaceae</taxon>
        <taxon>Thermanaerovibrio</taxon>
    </lineage>
</organism>
<dbReference type="InterPro" id="IPR051675">
    <property type="entry name" value="Endo/Exo/Phosphatase_dom_1"/>
</dbReference>
<dbReference type="SFLD" id="SFLDG01102">
    <property type="entry name" value="Uncharacterised_Radical_SAM_Su"/>
    <property type="match status" value="1"/>
</dbReference>
<proteinExistence type="predicted"/>
<dbReference type="GO" id="GO:0006281">
    <property type="term" value="P:DNA repair"/>
    <property type="evidence" value="ECO:0007669"/>
    <property type="project" value="UniProtKB-KW"/>
</dbReference>
<feature type="domain" description="Helix-hairpin-helix DNA-binding motif class 1" evidence="3">
    <location>
        <begin position="309"/>
        <end position="328"/>
    </location>
</feature>
<name>H0UN19_9BACT</name>
<evidence type="ECO:0000256" key="2">
    <source>
        <dbReference type="ARBA" id="ARBA00023204"/>
    </source>
</evidence>
<dbReference type="SMART" id="SM00278">
    <property type="entry name" value="HhH1"/>
    <property type="match status" value="1"/>
</dbReference>
<dbReference type="InterPro" id="IPR003583">
    <property type="entry name" value="Hlx-hairpin-Hlx_DNA-bd_motif"/>
</dbReference>
<dbReference type="AlphaFoldDB" id="H0UN19"/>
<evidence type="ECO:0000313" key="4">
    <source>
        <dbReference type="EMBL" id="EHM09298.1"/>
    </source>
</evidence>
<dbReference type="GO" id="GO:0140097">
    <property type="term" value="F:catalytic activity, acting on DNA"/>
    <property type="evidence" value="ECO:0007669"/>
    <property type="project" value="UniProtKB-ARBA"/>
</dbReference>
<dbReference type="SFLD" id="SFLDS00029">
    <property type="entry name" value="Radical_SAM"/>
    <property type="match status" value="1"/>
</dbReference>
<reference evidence="4 5" key="1">
    <citation type="submission" date="2011-10" db="EMBL/GenBank/DDBJ databases">
        <title>The Noncontiguous Finished genome of Thermanaerovibrio velox DSM 12556.</title>
        <authorList>
            <consortium name="US DOE Joint Genome Institute (JGI-PGF)"/>
            <person name="Lucas S."/>
            <person name="Copeland A."/>
            <person name="Lapidus A."/>
            <person name="Glavina del Rio T."/>
            <person name="Dalin E."/>
            <person name="Tice H."/>
            <person name="Bruce D."/>
            <person name="Goodwin L."/>
            <person name="Pitluck S."/>
            <person name="Peters L."/>
            <person name="Mikhailova N."/>
            <person name="Teshima H."/>
            <person name="Kyrpides N."/>
            <person name="Mavromatis K."/>
            <person name="Ivanova N."/>
            <person name="Markowitz V."/>
            <person name="Cheng J.-F."/>
            <person name="Hugenholtz P."/>
            <person name="Woyke T."/>
            <person name="Wu D."/>
            <person name="Spring S."/>
            <person name="Brambilla E.-M."/>
            <person name="Klenk H.-P."/>
            <person name="Eisen J.A."/>
        </authorList>
    </citation>
    <scope>NUCLEOTIDE SEQUENCE [LARGE SCALE GENOMIC DNA]</scope>
    <source>
        <strain evidence="4 5">DSM 12556</strain>
    </source>
</reference>